<evidence type="ECO:0000259" key="3">
    <source>
        <dbReference type="Pfam" id="PF03061"/>
    </source>
</evidence>
<dbReference type="InterPro" id="IPR039298">
    <property type="entry name" value="ACOT13"/>
</dbReference>
<dbReference type="Proteomes" id="UP001319827">
    <property type="component" value="Chromosome"/>
</dbReference>
<keyword evidence="5" id="KW-1185">Reference proteome</keyword>
<dbReference type="PANTHER" id="PTHR21660:SF1">
    <property type="entry name" value="ACYL-COENZYME A THIOESTERASE 13"/>
    <property type="match status" value="1"/>
</dbReference>
<accession>A0ABM8HQZ6</accession>
<dbReference type="EMBL" id="AP024355">
    <property type="protein sequence ID" value="BCR05475.1"/>
    <property type="molecule type" value="Genomic_DNA"/>
</dbReference>
<evidence type="ECO:0000256" key="1">
    <source>
        <dbReference type="ARBA" id="ARBA00008324"/>
    </source>
</evidence>
<sequence length="136" mass="14288">MKPATLESGNAIPLLQTLGIRLTEIGDAFAVMEVEVGPAHLNYFGGAHGGLIATLVDTVCFFPRPLLPAGRKVTTTNLNVNYVRGAEPGEKLVARSEILHLGRRTVSLAVRVVNGEGRLVAHGTATLQVISPPGQG</sequence>
<evidence type="ECO:0000256" key="2">
    <source>
        <dbReference type="ARBA" id="ARBA00022801"/>
    </source>
</evidence>
<proteinExistence type="inferred from homology"/>
<protein>
    <recommendedName>
        <fullName evidence="3">Thioesterase domain-containing protein</fullName>
    </recommendedName>
</protein>
<dbReference type="NCBIfam" id="TIGR00369">
    <property type="entry name" value="unchar_dom_1"/>
    <property type="match status" value="1"/>
</dbReference>
<dbReference type="Pfam" id="PF03061">
    <property type="entry name" value="4HBT"/>
    <property type="match status" value="1"/>
</dbReference>
<keyword evidence="2" id="KW-0378">Hydrolase</keyword>
<dbReference type="InterPro" id="IPR003736">
    <property type="entry name" value="PAAI_dom"/>
</dbReference>
<dbReference type="Gene3D" id="3.10.129.10">
    <property type="entry name" value="Hotdog Thioesterase"/>
    <property type="match status" value="1"/>
</dbReference>
<dbReference type="InterPro" id="IPR006683">
    <property type="entry name" value="Thioestr_dom"/>
</dbReference>
<dbReference type="RefSeq" id="WP_221248894.1">
    <property type="nucleotide sequence ID" value="NZ_AP024355.1"/>
</dbReference>
<name>A0ABM8HQZ6_9BACT</name>
<comment type="similarity">
    <text evidence="1">Belongs to the thioesterase PaaI family.</text>
</comment>
<reference evidence="4 5" key="1">
    <citation type="journal article" date="2016" name="C (Basel)">
        <title>Selective Growth of and Electricity Production by Marine Exoelectrogenic Bacteria in Self-Aggregated Hydrogel of Microbially Reduced Graphene Oxide.</title>
        <authorList>
            <person name="Yoshida N."/>
            <person name="Goto Y."/>
            <person name="Miyata Y."/>
        </authorList>
    </citation>
    <scope>NUCLEOTIDE SEQUENCE [LARGE SCALE GENOMIC DNA]</scope>
    <source>
        <strain evidence="4 5">NIT-T3</strain>
    </source>
</reference>
<reference evidence="4 5" key="2">
    <citation type="journal article" date="2021" name="Int. J. Syst. Evol. Microbiol.">
        <title>Isolation and Polyphasic Characterization of Desulfuromonas versatilis sp. Nov., an Electrogenic Bacteria Capable of Versatile Metabolism Isolated from a Graphene Oxide-Reducing Enrichment Culture.</title>
        <authorList>
            <person name="Xie L."/>
            <person name="Yoshida N."/>
            <person name="Ishii S."/>
            <person name="Meng L."/>
        </authorList>
    </citation>
    <scope>NUCLEOTIDE SEQUENCE [LARGE SCALE GENOMIC DNA]</scope>
    <source>
        <strain evidence="4 5">NIT-T3</strain>
    </source>
</reference>
<dbReference type="InterPro" id="IPR029069">
    <property type="entry name" value="HotDog_dom_sf"/>
</dbReference>
<dbReference type="SUPFAM" id="SSF54637">
    <property type="entry name" value="Thioesterase/thiol ester dehydrase-isomerase"/>
    <property type="match status" value="1"/>
</dbReference>
<evidence type="ECO:0000313" key="4">
    <source>
        <dbReference type="EMBL" id="BCR05475.1"/>
    </source>
</evidence>
<dbReference type="PANTHER" id="PTHR21660">
    <property type="entry name" value="THIOESTERASE SUPERFAMILY MEMBER-RELATED"/>
    <property type="match status" value="1"/>
</dbReference>
<dbReference type="CDD" id="cd03443">
    <property type="entry name" value="PaaI_thioesterase"/>
    <property type="match status" value="1"/>
</dbReference>
<gene>
    <name evidence="4" type="ORF">DESUT3_25440</name>
</gene>
<evidence type="ECO:0000313" key="5">
    <source>
        <dbReference type="Proteomes" id="UP001319827"/>
    </source>
</evidence>
<feature type="domain" description="Thioesterase" evidence="3">
    <location>
        <begin position="44"/>
        <end position="121"/>
    </location>
</feature>
<organism evidence="4 5">
    <name type="scientific">Desulfuromonas versatilis</name>
    <dbReference type="NCBI Taxonomy" id="2802975"/>
    <lineage>
        <taxon>Bacteria</taxon>
        <taxon>Pseudomonadati</taxon>
        <taxon>Thermodesulfobacteriota</taxon>
        <taxon>Desulfuromonadia</taxon>
        <taxon>Desulfuromonadales</taxon>
        <taxon>Desulfuromonadaceae</taxon>
        <taxon>Desulfuromonas</taxon>
    </lineage>
</organism>